<protein>
    <submittedName>
        <fullName evidence="6">LCP family protein required for cell wall assembly</fullName>
    </submittedName>
</protein>
<dbReference type="PANTHER" id="PTHR33392">
    <property type="entry name" value="POLYISOPRENYL-TEICHOIC ACID--PEPTIDOGLYCAN TEICHOIC ACID TRANSFERASE TAGU"/>
    <property type="match status" value="1"/>
</dbReference>
<evidence type="ECO:0000256" key="2">
    <source>
        <dbReference type="SAM" id="MobiDB-lite"/>
    </source>
</evidence>
<comment type="caution">
    <text evidence="6">The sequence shown here is derived from an EMBL/GenBank/DDBJ whole genome shotgun (WGS) entry which is preliminary data.</text>
</comment>
<dbReference type="NCBIfam" id="TIGR00350">
    <property type="entry name" value="lytR_cpsA_psr"/>
    <property type="match status" value="1"/>
</dbReference>
<dbReference type="Pfam" id="PF03816">
    <property type="entry name" value="LytR_cpsA_psr"/>
    <property type="match status" value="1"/>
</dbReference>
<dbReference type="RefSeq" id="WP_179645305.1">
    <property type="nucleotide sequence ID" value="NZ_BAAAYY010000037.1"/>
</dbReference>
<dbReference type="InterPro" id="IPR004474">
    <property type="entry name" value="LytR_CpsA_psr"/>
</dbReference>
<dbReference type="InterPro" id="IPR027381">
    <property type="entry name" value="LytR/CpsA/Psr_C"/>
</dbReference>
<evidence type="ECO:0000313" key="6">
    <source>
        <dbReference type="EMBL" id="NYE49683.1"/>
    </source>
</evidence>
<keyword evidence="7" id="KW-1185">Reference proteome</keyword>
<gene>
    <name evidence="6" type="ORF">HDA32_004803</name>
</gene>
<proteinExistence type="inferred from homology"/>
<feature type="compositionally biased region" description="Acidic residues" evidence="2">
    <location>
        <begin position="338"/>
        <end position="357"/>
    </location>
</feature>
<dbReference type="PANTHER" id="PTHR33392:SF6">
    <property type="entry name" value="POLYISOPRENYL-TEICHOIC ACID--PEPTIDOGLYCAN TEICHOIC ACID TRANSFERASE TAGU"/>
    <property type="match status" value="1"/>
</dbReference>
<dbReference type="Gene3D" id="3.40.630.190">
    <property type="entry name" value="LCP protein"/>
    <property type="match status" value="1"/>
</dbReference>
<dbReference type="Proteomes" id="UP000589036">
    <property type="component" value="Unassembled WGS sequence"/>
</dbReference>
<feature type="domain" description="Cell envelope-related transcriptional attenuator" evidence="4">
    <location>
        <begin position="98"/>
        <end position="254"/>
    </location>
</feature>
<accession>A0A852U447</accession>
<comment type="similarity">
    <text evidence="1">Belongs to the LytR/CpsA/Psr (LCP) family.</text>
</comment>
<feature type="region of interest" description="Disordered" evidence="2">
    <location>
        <begin position="456"/>
        <end position="478"/>
    </location>
</feature>
<feature type="transmembrane region" description="Helical" evidence="3">
    <location>
        <begin position="21"/>
        <end position="46"/>
    </location>
</feature>
<reference evidence="6 7" key="1">
    <citation type="submission" date="2020-07" db="EMBL/GenBank/DDBJ databases">
        <title>Sequencing the genomes of 1000 actinobacteria strains.</title>
        <authorList>
            <person name="Klenk H.-P."/>
        </authorList>
    </citation>
    <scope>NUCLEOTIDE SEQUENCE [LARGE SCALE GENOMIC DNA]</scope>
    <source>
        <strain evidence="6 7">CXB654</strain>
    </source>
</reference>
<sequence>MPRNRSSSRRAAPARSARKKLTAGGWVAVIATALVICSSLTAYGAYYDIYGNISQESIDTDAFGDRPSKVEGAVNILVVGSDSRAGENAEYGEAESERPDTLVIAHISPDQDGATLINLPRDSLVDMPSCSPTEDKPGMSAHSGMIGESMSLGGVQCLWKTVEQLTDIHIDHFVSVDFGGFKGMVDSLGGVEMCIPEPLEDKKAKLDLEAGEQTLDGEQSLAFVRSRYAQGDGSDLGRIERQQEFMGAMLRKVMSSEVLASPTNLYDFLGSVTDSITTDDEFTVDSMADIAIAMREVDMSKVQFITVPNGAAPQDPNRIAWTQPDASELFQAVANDVDLSDDEEEQEGGGSEEEAEEPSVAPEEVAVEVINGTTVSGLAGEAGAGLGDKGFQVTGTGNPQGAVPEATTVYYGSGQKEHAEAVAAELVNATTEENPALGTTVQLVLSGDWDGLKGAGGGGIPDSVEGTTAEAAETNACE</sequence>
<dbReference type="InterPro" id="IPR050922">
    <property type="entry name" value="LytR/CpsA/Psr_CW_biosynth"/>
</dbReference>
<feature type="region of interest" description="Disordered" evidence="2">
    <location>
        <begin position="337"/>
        <end position="362"/>
    </location>
</feature>
<name>A0A852U447_9ACTN</name>
<dbReference type="Gene3D" id="3.30.70.2390">
    <property type="match status" value="1"/>
</dbReference>
<evidence type="ECO:0000259" key="5">
    <source>
        <dbReference type="Pfam" id="PF13399"/>
    </source>
</evidence>
<evidence type="ECO:0000256" key="1">
    <source>
        <dbReference type="ARBA" id="ARBA00006068"/>
    </source>
</evidence>
<dbReference type="EMBL" id="JACCCC010000001">
    <property type="protein sequence ID" value="NYE49683.1"/>
    <property type="molecule type" value="Genomic_DNA"/>
</dbReference>
<feature type="compositionally biased region" description="Low complexity" evidence="2">
    <location>
        <begin position="461"/>
        <end position="478"/>
    </location>
</feature>
<evidence type="ECO:0000259" key="4">
    <source>
        <dbReference type="Pfam" id="PF03816"/>
    </source>
</evidence>
<keyword evidence="3" id="KW-0812">Transmembrane</keyword>
<organism evidence="6 7">
    <name type="scientific">Spinactinospora alkalitolerans</name>
    <dbReference type="NCBI Taxonomy" id="687207"/>
    <lineage>
        <taxon>Bacteria</taxon>
        <taxon>Bacillati</taxon>
        <taxon>Actinomycetota</taxon>
        <taxon>Actinomycetes</taxon>
        <taxon>Streptosporangiales</taxon>
        <taxon>Nocardiopsidaceae</taxon>
        <taxon>Spinactinospora</taxon>
    </lineage>
</organism>
<keyword evidence="3" id="KW-1133">Transmembrane helix</keyword>
<evidence type="ECO:0000313" key="7">
    <source>
        <dbReference type="Proteomes" id="UP000589036"/>
    </source>
</evidence>
<dbReference type="AlphaFoldDB" id="A0A852U447"/>
<keyword evidence="3" id="KW-0472">Membrane</keyword>
<feature type="domain" description="LytR/CpsA/Psr regulator C-terminal" evidence="5">
    <location>
        <begin position="364"/>
        <end position="449"/>
    </location>
</feature>
<dbReference type="Pfam" id="PF13399">
    <property type="entry name" value="LytR_C"/>
    <property type="match status" value="1"/>
</dbReference>
<evidence type="ECO:0000256" key="3">
    <source>
        <dbReference type="SAM" id="Phobius"/>
    </source>
</evidence>